<dbReference type="InterPro" id="IPR025827">
    <property type="entry name" value="Zn_ribbon_recom_dom"/>
</dbReference>
<comment type="caution">
    <text evidence="5">The sequence shown here is derived from an EMBL/GenBank/DDBJ whole genome shotgun (WGS) entry which is preliminary data.</text>
</comment>
<dbReference type="GO" id="GO:0003677">
    <property type="term" value="F:DNA binding"/>
    <property type="evidence" value="ECO:0007669"/>
    <property type="project" value="UniProtKB-KW"/>
</dbReference>
<dbReference type="InParanoid" id="A0A0J6WW11"/>
<feature type="domain" description="Resolvase/invertase-type recombinase catalytic" evidence="3">
    <location>
        <begin position="21"/>
        <end position="169"/>
    </location>
</feature>
<dbReference type="PROSITE" id="PS51736">
    <property type="entry name" value="RECOMBINASES_3"/>
    <property type="match status" value="1"/>
</dbReference>
<dbReference type="OrthoDB" id="9769353at2"/>
<organism evidence="5 6">
    <name type="scientific">Megasphaera cerevisiae DSM 20462</name>
    <dbReference type="NCBI Taxonomy" id="1122219"/>
    <lineage>
        <taxon>Bacteria</taxon>
        <taxon>Bacillati</taxon>
        <taxon>Bacillota</taxon>
        <taxon>Negativicutes</taxon>
        <taxon>Veillonellales</taxon>
        <taxon>Veillonellaceae</taxon>
        <taxon>Megasphaera</taxon>
    </lineage>
</organism>
<dbReference type="InterPro" id="IPR038109">
    <property type="entry name" value="DNA_bind_recomb_sf"/>
</dbReference>
<dbReference type="Pfam" id="PF00239">
    <property type="entry name" value="Resolvase"/>
    <property type="match status" value="1"/>
</dbReference>
<dbReference type="PROSITE" id="PS51737">
    <property type="entry name" value="RECOMBINASE_DNA_BIND"/>
    <property type="match status" value="1"/>
</dbReference>
<dbReference type="Gene3D" id="3.40.50.1390">
    <property type="entry name" value="Resolvase, N-terminal catalytic domain"/>
    <property type="match status" value="1"/>
</dbReference>
<dbReference type="AlphaFoldDB" id="A0A0J6WW11"/>
<proteinExistence type="predicted"/>
<dbReference type="RefSeq" id="WP_048514403.1">
    <property type="nucleotide sequence ID" value="NZ_FUXD01000025.1"/>
</dbReference>
<sequence>MKTVTKIGGQLVFPTQKHKLRVAAYCRVSTDSEEQLVSLATQRKHYEAYITANPDWEFAGIYYDEGITGTKKEKRPALLRLIDDCEHKKIDFIVTKSISRFARNTTDCLELVRKLLELTVYIYFEKENLNTGSMESELMLSILSGLAENESVSIAKNSTWSIQSRFQNGTFKLAYAPYGYDVIEGKLVLQPEQATIVKAMFDQTLAGIGTDAIAKELNAKKIPAKRGTHWTATTVRGILKNENYTGDAIFQKTYTDSHFNRHHNHGEKDKYRVEHHHEAIITKDMFEATQQVIRQRGKEKGALPQDKKYQNRYPFSGVIRCHQCGATFKRRIQGGRNSYVAWCCATHLTDATKCSLKYIKETALKYAFVTMMNKLIFGHAFVLKPLLASLRTLHSDDSITVIQDLDTKLAENAEHQKTLAYLLTKKYLEPAMYQKGNNELLQEAEQWLHQKDSLVDFLNDDNKTVHETRELLQYTCKAKMLTGFDEAVFQQFVEQILVYSRTNIGFKLKCGITLRERLV</sequence>
<keyword evidence="6" id="KW-1185">Reference proteome</keyword>
<dbReference type="PANTHER" id="PTHR30461:SF2">
    <property type="entry name" value="SERINE RECOMBINASE PINE-RELATED"/>
    <property type="match status" value="1"/>
</dbReference>
<dbReference type="CDD" id="cd00338">
    <property type="entry name" value="Ser_Recombinase"/>
    <property type="match status" value="1"/>
</dbReference>
<dbReference type="SUPFAM" id="SSF53041">
    <property type="entry name" value="Resolvase-like"/>
    <property type="match status" value="1"/>
</dbReference>
<dbReference type="Pfam" id="PF13408">
    <property type="entry name" value="Zn_ribbon_recom"/>
    <property type="match status" value="1"/>
</dbReference>
<dbReference type="FunFam" id="3.90.1750.20:FF:000007">
    <property type="entry name" value="Site-specific recombinase"/>
    <property type="match status" value="1"/>
</dbReference>
<evidence type="ECO:0000259" key="3">
    <source>
        <dbReference type="PROSITE" id="PS51736"/>
    </source>
</evidence>
<dbReference type="InterPro" id="IPR036162">
    <property type="entry name" value="Resolvase-like_N_sf"/>
</dbReference>
<dbReference type="Proteomes" id="UP000036503">
    <property type="component" value="Unassembled WGS sequence"/>
</dbReference>
<dbReference type="Pfam" id="PF07508">
    <property type="entry name" value="Recombinase"/>
    <property type="match status" value="1"/>
</dbReference>
<dbReference type="Gene3D" id="3.90.1750.20">
    <property type="entry name" value="Putative Large Serine Recombinase, Chain B, Domain 2"/>
    <property type="match status" value="1"/>
</dbReference>
<name>A0A0J6WW11_9FIRM</name>
<feature type="domain" description="Recombinase" evidence="4">
    <location>
        <begin position="177"/>
        <end position="299"/>
    </location>
</feature>
<dbReference type="InterPro" id="IPR011109">
    <property type="entry name" value="DNA_bind_recombinase_dom"/>
</dbReference>
<dbReference type="PANTHER" id="PTHR30461">
    <property type="entry name" value="DNA-INVERTASE FROM LAMBDOID PROPHAGE"/>
    <property type="match status" value="1"/>
</dbReference>
<dbReference type="EMBL" id="LEKT01000024">
    <property type="protein sequence ID" value="KMO86398.1"/>
    <property type="molecule type" value="Genomic_DNA"/>
</dbReference>
<dbReference type="PATRIC" id="fig|1122219.3.peg.1397"/>
<accession>A0A0J6WW11</accession>
<dbReference type="GO" id="GO:0000150">
    <property type="term" value="F:DNA strand exchange activity"/>
    <property type="evidence" value="ECO:0007669"/>
    <property type="project" value="InterPro"/>
</dbReference>
<reference evidence="5 6" key="1">
    <citation type="submission" date="2015-06" db="EMBL/GenBank/DDBJ databases">
        <title>Draft genome sequence of beer spoilage bacterium Megasphaera cerevisiae type strain 20462.</title>
        <authorList>
            <person name="Kutumbaka K."/>
            <person name="Pasmowitz J."/>
            <person name="Mategko J."/>
            <person name="Reyes D."/>
            <person name="Friedrich A."/>
            <person name="Han S."/>
            <person name="Martens-Habbena W."/>
            <person name="Neal-McKinney J."/>
            <person name="Janagama H.K."/>
            <person name="Nadala C."/>
            <person name="Samadpour M."/>
        </authorList>
    </citation>
    <scope>NUCLEOTIDE SEQUENCE [LARGE SCALE GENOMIC DNA]</scope>
    <source>
        <strain evidence="5 6">DSM 20462</strain>
    </source>
</reference>
<dbReference type="SMART" id="SM00857">
    <property type="entry name" value="Resolvase"/>
    <property type="match status" value="1"/>
</dbReference>
<protein>
    <submittedName>
        <fullName evidence="5">Recombinase</fullName>
    </submittedName>
</protein>
<gene>
    <name evidence="5" type="ORF">AB840_08485</name>
</gene>
<dbReference type="InterPro" id="IPR050639">
    <property type="entry name" value="SSR_resolvase"/>
</dbReference>
<evidence type="ECO:0000259" key="4">
    <source>
        <dbReference type="PROSITE" id="PS51737"/>
    </source>
</evidence>
<evidence type="ECO:0000256" key="2">
    <source>
        <dbReference type="ARBA" id="ARBA00023172"/>
    </source>
</evidence>
<evidence type="ECO:0000313" key="5">
    <source>
        <dbReference type="EMBL" id="KMO86398.1"/>
    </source>
</evidence>
<keyword evidence="2" id="KW-0233">DNA recombination</keyword>
<dbReference type="STRING" id="39029.BSR42_08630"/>
<keyword evidence="1" id="KW-0238">DNA-binding</keyword>
<dbReference type="InterPro" id="IPR006119">
    <property type="entry name" value="Resolv_N"/>
</dbReference>
<evidence type="ECO:0000313" key="6">
    <source>
        <dbReference type="Proteomes" id="UP000036503"/>
    </source>
</evidence>
<evidence type="ECO:0000256" key="1">
    <source>
        <dbReference type="ARBA" id="ARBA00023125"/>
    </source>
</evidence>